<keyword evidence="2" id="KW-0175">Coiled coil</keyword>
<dbReference type="InterPro" id="IPR006143">
    <property type="entry name" value="RND_pump_MFP"/>
</dbReference>
<evidence type="ECO:0000259" key="3">
    <source>
        <dbReference type="Pfam" id="PF25973"/>
    </source>
</evidence>
<evidence type="ECO:0000256" key="2">
    <source>
        <dbReference type="SAM" id="Coils"/>
    </source>
</evidence>
<feature type="domain" description="YknX-like C-terminal permuted SH3-like" evidence="4">
    <location>
        <begin position="303"/>
        <end position="359"/>
    </location>
</feature>
<evidence type="ECO:0000313" key="6">
    <source>
        <dbReference type="Proteomes" id="UP001216674"/>
    </source>
</evidence>
<reference evidence="5 6" key="1">
    <citation type="submission" date="2023-03" db="EMBL/GenBank/DDBJ databases">
        <title>Draft assemblies of triclosan tolerant bacteria isolated from returned activated sludge.</title>
        <authorList>
            <person name="Van Hamelsveld S."/>
        </authorList>
    </citation>
    <scope>NUCLEOTIDE SEQUENCE [LARGE SCALE GENOMIC DNA]</scope>
    <source>
        <strain evidence="5 6">GW210010_S58</strain>
    </source>
</reference>
<dbReference type="Proteomes" id="UP001216674">
    <property type="component" value="Unassembled WGS sequence"/>
</dbReference>
<accession>A0ABT6ATB5</accession>
<dbReference type="Pfam" id="PF25973">
    <property type="entry name" value="BSH_CzcB"/>
    <property type="match status" value="1"/>
</dbReference>
<evidence type="ECO:0000259" key="4">
    <source>
        <dbReference type="Pfam" id="PF25989"/>
    </source>
</evidence>
<gene>
    <name evidence="5" type="ORF">P3W85_23370</name>
</gene>
<dbReference type="Gene3D" id="2.40.50.100">
    <property type="match status" value="1"/>
</dbReference>
<feature type="domain" description="CzcB-like barrel-sandwich hybrid" evidence="3">
    <location>
        <begin position="67"/>
        <end position="197"/>
    </location>
</feature>
<dbReference type="Gene3D" id="2.40.420.20">
    <property type="match status" value="1"/>
</dbReference>
<dbReference type="InterPro" id="IPR058637">
    <property type="entry name" value="YknX-like_C"/>
</dbReference>
<proteinExistence type="inferred from homology"/>
<comment type="similarity">
    <text evidence="1">Belongs to the membrane fusion protein (MFP) (TC 8.A.1) family.</text>
</comment>
<dbReference type="PANTHER" id="PTHR30469">
    <property type="entry name" value="MULTIDRUG RESISTANCE PROTEIN MDTA"/>
    <property type="match status" value="1"/>
</dbReference>
<dbReference type="PANTHER" id="PTHR30469:SF15">
    <property type="entry name" value="HLYD FAMILY OF SECRETION PROTEINS"/>
    <property type="match status" value="1"/>
</dbReference>
<dbReference type="RefSeq" id="WP_276266525.1">
    <property type="nucleotide sequence ID" value="NZ_JARJLM010000392.1"/>
</dbReference>
<dbReference type="Gene3D" id="2.40.30.170">
    <property type="match status" value="1"/>
</dbReference>
<comment type="caution">
    <text evidence="5">The sequence shown here is derived from an EMBL/GenBank/DDBJ whole genome shotgun (WGS) entry which is preliminary data.</text>
</comment>
<evidence type="ECO:0000256" key="1">
    <source>
        <dbReference type="ARBA" id="ARBA00009477"/>
    </source>
</evidence>
<dbReference type="Gene3D" id="1.10.287.470">
    <property type="entry name" value="Helix hairpin bin"/>
    <property type="match status" value="1"/>
</dbReference>
<evidence type="ECO:0000313" key="5">
    <source>
        <dbReference type="EMBL" id="MDF3835868.1"/>
    </source>
</evidence>
<dbReference type="SUPFAM" id="SSF111369">
    <property type="entry name" value="HlyD-like secretion proteins"/>
    <property type="match status" value="1"/>
</dbReference>
<dbReference type="NCBIfam" id="TIGR01730">
    <property type="entry name" value="RND_mfp"/>
    <property type="match status" value="1"/>
</dbReference>
<organism evidence="5 6">
    <name type="scientific">Cupriavidus basilensis</name>
    <dbReference type="NCBI Taxonomy" id="68895"/>
    <lineage>
        <taxon>Bacteria</taxon>
        <taxon>Pseudomonadati</taxon>
        <taxon>Pseudomonadota</taxon>
        <taxon>Betaproteobacteria</taxon>
        <taxon>Burkholderiales</taxon>
        <taxon>Burkholderiaceae</taxon>
        <taxon>Cupriavidus</taxon>
    </lineage>
</organism>
<keyword evidence="6" id="KW-1185">Reference proteome</keyword>
<sequence length="401" mass="42559">MIASLGLAWLVLRSDVNAPPATPVTQNAQLVSTAVPSHRTLHATVTVAGAWIAREEVAIGSPLDGLRVAEVLVESGEPVKRGQVLARLERAVLDSQARQTEHAVKRARAELAQATEQHRRAQRLLPAGAVSRQDYEAARATMQSAQAALQQAQAAWDEQRVRQTHTEIRAPVAGTVTQRTVQVGAMVGAQSTLFRLASDLPPEFQAQIPQQVLPALVVGMPVQVSTSGGEGALAGKVRLISSGVDAATGYGQVRVTMDTAPPPTARPGIVGNARIELAQRDALALDVRALRYDAGAGADQTREHAAPYVFVVDAGRARHTPVQIGMRENGWVEIRAGLDANSRVVVAGATLLQDGEAVQAQDVATANALPVRRISLTSRLFKSWLLPWKPLMTVATASAEA</sequence>
<dbReference type="EMBL" id="JARJLM010000392">
    <property type="protein sequence ID" value="MDF3835868.1"/>
    <property type="molecule type" value="Genomic_DNA"/>
</dbReference>
<protein>
    <submittedName>
        <fullName evidence="5">Efflux RND transporter periplasmic adaptor subunit</fullName>
    </submittedName>
</protein>
<feature type="coiled-coil region" evidence="2">
    <location>
        <begin position="97"/>
        <end position="155"/>
    </location>
</feature>
<name>A0ABT6ATB5_9BURK</name>
<dbReference type="InterPro" id="IPR058647">
    <property type="entry name" value="BSH_CzcB-like"/>
</dbReference>
<dbReference type="Pfam" id="PF25989">
    <property type="entry name" value="YknX_C"/>
    <property type="match status" value="1"/>
</dbReference>